<dbReference type="EMBL" id="VBPB01000007">
    <property type="protein sequence ID" value="TMQ74211.1"/>
    <property type="molecule type" value="Genomic_DNA"/>
</dbReference>
<gene>
    <name evidence="1" type="ORF">E6K81_00790</name>
</gene>
<organism evidence="1 2">
    <name type="scientific">Eiseniibacteriota bacterium</name>
    <dbReference type="NCBI Taxonomy" id="2212470"/>
    <lineage>
        <taxon>Bacteria</taxon>
        <taxon>Candidatus Eiseniibacteriota</taxon>
    </lineage>
</organism>
<accession>A0A538UE85</accession>
<proteinExistence type="predicted"/>
<dbReference type="AlphaFoldDB" id="A0A538UE85"/>
<comment type="caution">
    <text evidence="1">The sequence shown here is derived from an EMBL/GenBank/DDBJ whole genome shotgun (WGS) entry which is preliminary data.</text>
</comment>
<name>A0A538UE85_UNCEI</name>
<sequence length="116" mass="13387">MPYKLRDPGVTLKYDGEVKDSTTAAVYDRLALSFENVGMTPGDRYWVYVNRANHRVEKWEHLLQGMPPPPVPWTWEGWEEHDGLWFPTAHKNGNRTLYTRAVETAAEAKPKEFTAP</sequence>
<reference evidence="1 2" key="1">
    <citation type="journal article" date="2019" name="Nat. Microbiol.">
        <title>Mediterranean grassland soil C-N compound turnover is dependent on rainfall and depth, and is mediated by genomically divergent microorganisms.</title>
        <authorList>
            <person name="Diamond S."/>
            <person name="Andeer P.F."/>
            <person name="Li Z."/>
            <person name="Crits-Christoph A."/>
            <person name="Burstein D."/>
            <person name="Anantharaman K."/>
            <person name="Lane K.R."/>
            <person name="Thomas B.C."/>
            <person name="Pan C."/>
            <person name="Northen T.R."/>
            <person name="Banfield J.F."/>
        </authorList>
    </citation>
    <scope>NUCLEOTIDE SEQUENCE [LARGE SCALE GENOMIC DNA]</scope>
    <source>
        <strain evidence="1">WS_11</strain>
    </source>
</reference>
<protein>
    <submittedName>
        <fullName evidence="1">Uncharacterized protein</fullName>
    </submittedName>
</protein>
<dbReference type="Proteomes" id="UP000319771">
    <property type="component" value="Unassembled WGS sequence"/>
</dbReference>
<evidence type="ECO:0000313" key="1">
    <source>
        <dbReference type="EMBL" id="TMQ74211.1"/>
    </source>
</evidence>
<evidence type="ECO:0000313" key="2">
    <source>
        <dbReference type="Proteomes" id="UP000319771"/>
    </source>
</evidence>